<dbReference type="EMBL" id="QHCR01000008">
    <property type="protein sequence ID" value="RHX78287.1"/>
    <property type="molecule type" value="Genomic_DNA"/>
</dbReference>
<dbReference type="RefSeq" id="WP_118957379.1">
    <property type="nucleotide sequence ID" value="NZ_QHCR01000008.1"/>
</dbReference>
<reference evidence="2 3" key="2">
    <citation type="journal article" date="2020" name="Int. J. Syst. Evol. Microbiol.">
        <title>Leptospira yasudae sp. nov. and Leptospira stimsonii sp. nov., two new species of the pathogenic group isolated from environmental sources.</title>
        <authorList>
            <person name="Casanovas-Massana A."/>
            <person name="Hamond C."/>
            <person name="Santos L.A."/>
            <person name="de Oliveira D."/>
            <person name="Hacker K.P."/>
            <person name="Balassiano I."/>
            <person name="Costa F."/>
            <person name="Medeiros M.A."/>
            <person name="Reis M.G."/>
            <person name="Ko A.I."/>
            <person name="Wunder E.A."/>
        </authorList>
    </citation>
    <scope>NUCLEOTIDE SEQUENCE [LARGE SCALE GENOMIC DNA]</scope>
    <source>
        <strain evidence="2 3">B21</strain>
    </source>
</reference>
<gene>
    <name evidence="2" type="ORF">DLM77_17800</name>
</gene>
<reference evidence="3" key="1">
    <citation type="submission" date="2018-05" db="EMBL/GenBank/DDBJ databases">
        <title>Leptospira yasudae sp. nov. and Leptospira stimsonii sp. nov., two pathogenic species of the genus Leptospira isolated from environmental sources.</title>
        <authorList>
            <person name="Casanovas-Massana A."/>
            <person name="Hamond C."/>
            <person name="Santos L.A."/>
            <person name="Hacker K.P."/>
            <person name="Balassiano I."/>
            <person name="Medeiros M.A."/>
            <person name="Reis M.G."/>
            <person name="Ko A.I."/>
            <person name="Wunder E.A."/>
        </authorList>
    </citation>
    <scope>NUCLEOTIDE SEQUENCE [LARGE SCALE GENOMIC DNA]</scope>
    <source>
        <strain evidence="3">B21</strain>
    </source>
</reference>
<evidence type="ECO:0000313" key="3">
    <source>
        <dbReference type="Proteomes" id="UP000285569"/>
    </source>
</evidence>
<accession>A0ABX9M018</accession>
<evidence type="ECO:0000256" key="1">
    <source>
        <dbReference type="SAM" id="Phobius"/>
    </source>
</evidence>
<protein>
    <recommendedName>
        <fullName evidence="4">DUF1574 domain-containing protein</fullName>
    </recommendedName>
</protein>
<proteinExistence type="predicted"/>
<keyword evidence="3" id="KW-1185">Reference proteome</keyword>
<organism evidence="2 3">
    <name type="scientific">Leptospira yasudae</name>
    <dbReference type="NCBI Taxonomy" id="2202201"/>
    <lineage>
        <taxon>Bacteria</taxon>
        <taxon>Pseudomonadati</taxon>
        <taxon>Spirochaetota</taxon>
        <taxon>Spirochaetia</taxon>
        <taxon>Leptospirales</taxon>
        <taxon>Leptospiraceae</taxon>
        <taxon>Leptospira</taxon>
    </lineage>
</organism>
<evidence type="ECO:0008006" key="4">
    <source>
        <dbReference type="Google" id="ProtNLM"/>
    </source>
</evidence>
<sequence>MRLYLYSFFSVFLSIVGINIFFDPANLLSNKILISRYYANELLDGNSVSLPKSIDTRALHSSLISLNRKKVDIAVLGTSRVHFINSNTLKNHRILNNGIGGSNILEIIGLYQAYLNKGEPYPSTMIIGLDEWFFYSRRTRALSQWIIYENEIKQFLATENVRFSPGFADWFETSSEEGSFWLRLKTIFSLQYFLNSIHTTDSIYLFPDGHLQFPSSMLNRSKESAYEAFHKTIENFDSYTLSGFAGPGPDEWKLFMALIQSMRSKNITPVLFLSPHQHEVYQYMKKRKEGHAIDNLEVEIRKYANQRNIRIVGSYNPYFVPCGQDEFMDEHHMREVCYSRLFEAGLDK</sequence>
<comment type="caution">
    <text evidence="2">The sequence shown here is derived from an EMBL/GenBank/DDBJ whole genome shotgun (WGS) entry which is preliminary data.</text>
</comment>
<evidence type="ECO:0000313" key="2">
    <source>
        <dbReference type="EMBL" id="RHX78287.1"/>
    </source>
</evidence>
<keyword evidence="1" id="KW-0812">Transmembrane</keyword>
<keyword evidence="1" id="KW-1133">Transmembrane helix</keyword>
<feature type="transmembrane region" description="Helical" evidence="1">
    <location>
        <begin position="6"/>
        <end position="28"/>
    </location>
</feature>
<name>A0ABX9M018_9LEPT</name>
<dbReference type="Proteomes" id="UP000285569">
    <property type="component" value="Unassembled WGS sequence"/>
</dbReference>
<keyword evidence="1" id="KW-0472">Membrane</keyword>